<sequence>MFSSRIVGKYWWCPLLWAVWD</sequence>
<dbReference type="EnsemblPlants" id="TuG1812G0100004792.01.T01">
    <property type="protein sequence ID" value="TuG1812G0100004792.01.T01.cds360466"/>
    <property type="gene ID" value="TuG1812G0100004792.01"/>
</dbReference>
<organism evidence="1 2">
    <name type="scientific">Triticum urartu</name>
    <name type="common">Red wild einkorn</name>
    <name type="synonym">Crithodium urartu</name>
    <dbReference type="NCBI Taxonomy" id="4572"/>
    <lineage>
        <taxon>Eukaryota</taxon>
        <taxon>Viridiplantae</taxon>
        <taxon>Streptophyta</taxon>
        <taxon>Embryophyta</taxon>
        <taxon>Tracheophyta</taxon>
        <taxon>Spermatophyta</taxon>
        <taxon>Magnoliopsida</taxon>
        <taxon>Liliopsida</taxon>
        <taxon>Poales</taxon>
        <taxon>Poaceae</taxon>
        <taxon>BOP clade</taxon>
        <taxon>Pooideae</taxon>
        <taxon>Triticodae</taxon>
        <taxon>Triticeae</taxon>
        <taxon>Triticinae</taxon>
        <taxon>Triticum</taxon>
    </lineage>
</organism>
<reference evidence="2" key="1">
    <citation type="journal article" date="2013" name="Nature">
        <title>Draft genome of the wheat A-genome progenitor Triticum urartu.</title>
        <authorList>
            <person name="Ling H.Q."/>
            <person name="Zhao S."/>
            <person name="Liu D."/>
            <person name="Wang J."/>
            <person name="Sun H."/>
            <person name="Zhang C."/>
            <person name="Fan H."/>
            <person name="Li D."/>
            <person name="Dong L."/>
            <person name="Tao Y."/>
            <person name="Gao C."/>
            <person name="Wu H."/>
            <person name="Li Y."/>
            <person name="Cui Y."/>
            <person name="Guo X."/>
            <person name="Zheng S."/>
            <person name="Wang B."/>
            <person name="Yu K."/>
            <person name="Liang Q."/>
            <person name="Yang W."/>
            <person name="Lou X."/>
            <person name="Chen J."/>
            <person name="Feng M."/>
            <person name="Jian J."/>
            <person name="Zhang X."/>
            <person name="Luo G."/>
            <person name="Jiang Y."/>
            <person name="Liu J."/>
            <person name="Wang Z."/>
            <person name="Sha Y."/>
            <person name="Zhang B."/>
            <person name="Wu H."/>
            <person name="Tang D."/>
            <person name="Shen Q."/>
            <person name="Xue P."/>
            <person name="Zou S."/>
            <person name="Wang X."/>
            <person name="Liu X."/>
            <person name="Wang F."/>
            <person name="Yang Y."/>
            <person name="An X."/>
            <person name="Dong Z."/>
            <person name="Zhang K."/>
            <person name="Zhang X."/>
            <person name="Luo M.C."/>
            <person name="Dvorak J."/>
            <person name="Tong Y."/>
            <person name="Wang J."/>
            <person name="Yang H."/>
            <person name="Li Z."/>
            <person name="Wang D."/>
            <person name="Zhang A."/>
            <person name="Wang J."/>
        </authorList>
    </citation>
    <scope>NUCLEOTIDE SEQUENCE</scope>
    <source>
        <strain evidence="2">cv. G1812</strain>
    </source>
</reference>
<dbReference type="AlphaFoldDB" id="A0A8R7TBF4"/>
<protein>
    <submittedName>
        <fullName evidence="1">Uncharacterized protein</fullName>
    </submittedName>
</protein>
<name>A0A8R7TBF4_TRIUA</name>
<reference evidence="1" key="3">
    <citation type="submission" date="2022-06" db="UniProtKB">
        <authorList>
            <consortium name="EnsemblPlants"/>
        </authorList>
    </citation>
    <scope>IDENTIFICATION</scope>
</reference>
<evidence type="ECO:0000313" key="1">
    <source>
        <dbReference type="EnsemblPlants" id="TuG1812G0100004792.01.T01.cds360466"/>
    </source>
</evidence>
<keyword evidence="2" id="KW-1185">Reference proteome</keyword>
<dbReference type="Gramene" id="TuG1812G0100004792.01.T01">
    <property type="protein sequence ID" value="TuG1812G0100004792.01.T01.cds360466"/>
    <property type="gene ID" value="TuG1812G0100004792.01"/>
</dbReference>
<proteinExistence type="predicted"/>
<dbReference type="Proteomes" id="UP000015106">
    <property type="component" value="Chromosome 1"/>
</dbReference>
<evidence type="ECO:0000313" key="2">
    <source>
        <dbReference type="Proteomes" id="UP000015106"/>
    </source>
</evidence>
<reference evidence="1" key="2">
    <citation type="submission" date="2018-03" db="EMBL/GenBank/DDBJ databases">
        <title>The Triticum urartu genome reveals the dynamic nature of wheat genome evolution.</title>
        <authorList>
            <person name="Ling H."/>
            <person name="Ma B."/>
            <person name="Shi X."/>
            <person name="Liu H."/>
            <person name="Dong L."/>
            <person name="Sun H."/>
            <person name="Cao Y."/>
            <person name="Gao Q."/>
            <person name="Zheng S."/>
            <person name="Li Y."/>
            <person name="Yu Y."/>
            <person name="Du H."/>
            <person name="Qi M."/>
            <person name="Li Y."/>
            <person name="Yu H."/>
            <person name="Cui Y."/>
            <person name="Wang N."/>
            <person name="Chen C."/>
            <person name="Wu H."/>
            <person name="Zhao Y."/>
            <person name="Zhang J."/>
            <person name="Li Y."/>
            <person name="Zhou W."/>
            <person name="Zhang B."/>
            <person name="Hu W."/>
            <person name="Eijk M."/>
            <person name="Tang J."/>
            <person name="Witsenboer H."/>
            <person name="Zhao S."/>
            <person name="Li Z."/>
            <person name="Zhang A."/>
            <person name="Wang D."/>
            <person name="Liang C."/>
        </authorList>
    </citation>
    <scope>NUCLEOTIDE SEQUENCE [LARGE SCALE GENOMIC DNA]</scope>
    <source>
        <strain evidence="1">cv. G1812</strain>
    </source>
</reference>
<accession>A0A8R7TBF4</accession>